<dbReference type="HOGENOM" id="CLU_173582_0_0_1"/>
<keyword evidence="3" id="KW-1185">Reference proteome</keyword>
<evidence type="ECO:0000313" key="2">
    <source>
        <dbReference type="EnsemblPlants" id="OMERI08G13840.1"/>
    </source>
</evidence>
<reference evidence="2" key="1">
    <citation type="submission" date="2015-04" db="UniProtKB">
        <authorList>
            <consortium name="EnsemblPlants"/>
        </authorList>
    </citation>
    <scope>IDENTIFICATION</scope>
</reference>
<organism evidence="2">
    <name type="scientific">Oryza meridionalis</name>
    <dbReference type="NCBI Taxonomy" id="40149"/>
    <lineage>
        <taxon>Eukaryota</taxon>
        <taxon>Viridiplantae</taxon>
        <taxon>Streptophyta</taxon>
        <taxon>Embryophyta</taxon>
        <taxon>Tracheophyta</taxon>
        <taxon>Spermatophyta</taxon>
        <taxon>Magnoliopsida</taxon>
        <taxon>Liliopsida</taxon>
        <taxon>Poales</taxon>
        <taxon>Poaceae</taxon>
        <taxon>BOP clade</taxon>
        <taxon>Oryzoideae</taxon>
        <taxon>Oryzeae</taxon>
        <taxon>Oryzinae</taxon>
        <taxon>Oryza</taxon>
    </lineage>
</organism>
<evidence type="ECO:0000313" key="3">
    <source>
        <dbReference type="Proteomes" id="UP000008021"/>
    </source>
</evidence>
<dbReference type="AlphaFoldDB" id="A0A0E0EM67"/>
<reference evidence="2" key="2">
    <citation type="submission" date="2018-05" db="EMBL/GenBank/DDBJ databases">
        <title>OmerRS3 (Oryza meridionalis Reference Sequence Version 3).</title>
        <authorList>
            <person name="Zhang J."/>
            <person name="Kudrna D."/>
            <person name="Lee S."/>
            <person name="Talag J."/>
            <person name="Welchert J."/>
            <person name="Wing R.A."/>
        </authorList>
    </citation>
    <scope>NUCLEOTIDE SEQUENCE [LARGE SCALE GENOMIC DNA]</scope>
    <source>
        <strain evidence="2">cv. OR44</strain>
    </source>
</reference>
<dbReference type="Gramene" id="OMERI08G13840.1">
    <property type="protein sequence ID" value="OMERI08G13840.1"/>
    <property type="gene ID" value="OMERI08G13840"/>
</dbReference>
<dbReference type="EnsemblPlants" id="OMERI08G13840.1">
    <property type="protein sequence ID" value="OMERI08G13840.1"/>
    <property type="gene ID" value="OMERI08G13840"/>
</dbReference>
<accession>A0A0E0EM67</accession>
<protein>
    <submittedName>
        <fullName evidence="2">Uncharacterized protein</fullName>
    </submittedName>
</protein>
<evidence type="ECO:0000256" key="1">
    <source>
        <dbReference type="SAM" id="MobiDB-lite"/>
    </source>
</evidence>
<proteinExistence type="predicted"/>
<dbReference type="Proteomes" id="UP000008021">
    <property type="component" value="Chromosome 8"/>
</dbReference>
<sequence length="92" mass="9536">MKRGSVETGNAEDGTAATWRREHLVRRGSVEQNGGNDLAMGGPRAAGRRRIVEGEPAAGIGGRQAIQRTARRLIRSGALMAEGGGAGAVGER</sequence>
<feature type="region of interest" description="Disordered" evidence="1">
    <location>
        <begin position="1"/>
        <end position="49"/>
    </location>
</feature>
<name>A0A0E0EM67_9ORYZ</name>